<dbReference type="Proteomes" id="UP000198828">
    <property type="component" value="Unassembled WGS sequence"/>
</dbReference>
<reference evidence="1 2" key="1">
    <citation type="submission" date="2016-10" db="EMBL/GenBank/DDBJ databases">
        <authorList>
            <person name="de Groot N.N."/>
        </authorList>
    </citation>
    <scope>NUCLEOTIDE SEQUENCE [LARGE SCALE GENOMIC DNA]</scope>
    <source>
        <strain evidence="1 2">DSM 23310</strain>
    </source>
</reference>
<protein>
    <submittedName>
        <fullName evidence="1">Uncharacterized protein</fullName>
    </submittedName>
</protein>
<dbReference type="AlphaFoldDB" id="A0A1H2V7Q5"/>
<dbReference type="RefSeq" id="WP_093751473.1">
    <property type="nucleotide sequence ID" value="NZ_BSYN01000004.1"/>
</dbReference>
<name>A0A1H2V7Q5_9FIRM</name>
<proteinExistence type="predicted"/>
<accession>A0A1H2V7Q5</accession>
<gene>
    <name evidence="1" type="ORF">SAMN05660923_01033</name>
</gene>
<keyword evidence="2" id="KW-1185">Reference proteome</keyword>
<dbReference type="OrthoDB" id="1707431at2"/>
<organism evidence="1 2">
    <name type="scientific">Tepidimicrobium xylanilyticum</name>
    <dbReference type="NCBI Taxonomy" id="1123352"/>
    <lineage>
        <taxon>Bacteria</taxon>
        <taxon>Bacillati</taxon>
        <taxon>Bacillota</taxon>
        <taxon>Tissierellia</taxon>
        <taxon>Tissierellales</taxon>
        <taxon>Tepidimicrobiaceae</taxon>
        <taxon>Tepidimicrobium</taxon>
    </lineage>
</organism>
<sequence length="87" mass="10561">MKVLMKPIEMIAWFSVNKNPIPLRYRIVDANNVYRVIKVDKVLFVEEEKLAGNRMILYRCESIINNAKRIYELKYEVDTFKWFLFKI</sequence>
<dbReference type="EMBL" id="FNNG01000003">
    <property type="protein sequence ID" value="SDW63954.1"/>
    <property type="molecule type" value="Genomic_DNA"/>
</dbReference>
<evidence type="ECO:0000313" key="2">
    <source>
        <dbReference type="Proteomes" id="UP000198828"/>
    </source>
</evidence>
<evidence type="ECO:0000313" key="1">
    <source>
        <dbReference type="EMBL" id="SDW63954.1"/>
    </source>
</evidence>